<reference evidence="1 2" key="1">
    <citation type="journal article" date="2024" name="Commun. Biol.">
        <title>Comparative genomic analysis of thermophilic fungi reveals convergent evolutionary adaptations and gene losses.</title>
        <authorList>
            <person name="Steindorff A.S."/>
            <person name="Aguilar-Pontes M.V."/>
            <person name="Robinson A.J."/>
            <person name="Andreopoulos B."/>
            <person name="LaButti K."/>
            <person name="Kuo A."/>
            <person name="Mondo S."/>
            <person name="Riley R."/>
            <person name="Otillar R."/>
            <person name="Haridas S."/>
            <person name="Lipzen A."/>
            <person name="Grimwood J."/>
            <person name="Schmutz J."/>
            <person name="Clum A."/>
            <person name="Reid I.D."/>
            <person name="Moisan M.C."/>
            <person name="Butler G."/>
            <person name="Nguyen T.T.M."/>
            <person name="Dewar K."/>
            <person name="Conant G."/>
            <person name="Drula E."/>
            <person name="Henrissat B."/>
            <person name="Hansel C."/>
            <person name="Singer S."/>
            <person name="Hutchinson M.I."/>
            <person name="de Vries R.P."/>
            <person name="Natvig D.O."/>
            <person name="Powell A.J."/>
            <person name="Tsang A."/>
            <person name="Grigoriev I.V."/>
        </authorList>
    </citation>
    <scope>NUCLEOTIDE SEQUENCE [LARGE SCALE GENOMIC DNA]</scope>
    <source>
        <strain evidence="1 2">ATCC 24622</strain>
    </source>
</reference>
<gene>
    <name evidence="1" type="ORF">VTK73DRAFT_8229</name>
</gene>
<dbReference type="Proteomes" id="UP001586593">
    <property type="component" value="Unassembled WGS sequence"/>
</dbReference>
<dbReference type="EMBL" id="JAZHXJ010000587">
    <property type="protein sequence ID" value="KAL1856486.1"/>
    <property type="molecule type" value="Genomic_DNA"/>
</dbReference>
<keyword evidence="2" id="KW-1185">Reference proteome</keyword>
<organism evidence="1 2">
    <name type="scientific">Phialemonium thermophilum</name>
    <dbReference type="NCBI Taxonomy" id="223376"/>
    <lineage>
        <taxon>Eukaryota</taxon>
        <taxon>Fungi</taxon>
        <taxon>Dikarya</taxon>
        <taxon>Ascomycota</taxon>
        <taxon>Pezizomycotina</taxon>
        <taxon>Sordariomycetes</taxon>
        <taxon>Sordariomycetidae</taxon>
        <taxon>Cephalothecales</taxon>
        <taxon>Cephalothecaceae</taxon>
        <taxon>Phialemonium</taxon>
    </lineage>
</organism>
<accession>A0ABR3WA08</accession>
<comment type="caution">
    <text evidence="1">The sequence shown here is derived from an EMBL/GenBank/DDBJ whole genome shotgun (WGS) entry which is preliminary data.</text>
</comment>
<sequence length="189" mass="20628">MSWARTGTSTALPVGSRFGFRQRGELAADPRGRQQEGDQTSQGWQQVVPDYFSASAATSPAERVERWSLVMVAVPCCDCTTSLAQAIYPFRVRQVTPHPHSFLPVGRAAAPTCCPCLAFKGKCHPLERSGQSKVRNGQGQVASCPAIFVELCPVSYPPQPLPTKGRSKRTVFRGGHRERKTCFGPSDLH</sequence>
<proteinExistence type="predicted"/>
<evidence type="ECO:0000313" key="2">
    <source>
        <dbReference type="Proteomes" id="UP001586593"/>
    </source>
</evidence>
<evidence type="ECO:0000313" key="1">
    <source>
        <dbReference type="EMBL" id="KAL1856486.1"/>
    </source>
</evidence>
<name>A0ABR3WA08_9PEZI</name>
<protein>
    <submittedName>
        <fullName evidence="1">Uncharacterized protein</fullName>
    </submittedName>
</protein>